<name>A0A410RIA4_CORCK</name>
<protein>
    <submittedName>
        <fullName evidence="1">Uncharacterized protein</fullName>
    </submittedName>
</protein>
<evidence type="ECO:0000313" key="2">
    <source>
        <dbReference type="Proteomes" id="UP000288758"/>
    </source>
</evidence>
<sequence>MSAISAKEIDGYEFDWIASDADGHVALLSTAGGGYVPRQVLRDTDALDAAIQAILESAVSSGVRFAPSVAEGCENTWLMMAERGVFAFDADPYGGPYKRVAMPERPIRIEELAEAARPLVRMMALEGLRFSEIEKIDGDTLVRWDRSKP</sequence>
<reference evidence="1 2" key="1">
    <citation type="submission" date="2018-12" db="EMBL/GenBank/DDBJ databases">
        <title>Complete Genome Sequence of the Corallopyronin A producing Myxobacterium Corallococcus coralloides B035.</title>
        <authorList>
            <person name="Bouhired S.M."/>
            <person name="Rupp O."/>
            <person name="Blom J."/>
            <person name="Schaeberle T.F."/>
            <person name="Kehraus S."/>
            <person name="Schiefer A."/>
            <person name="Pfarr K."/>
            <person name="Goesmann A."/>
            <person name="Hoerauf A."/>
            <person name="Koenig G.M."/>
        </authorList>
    </citation>
    <scope>NUCLEOTIDE SEQUENCE [LARGE SCALE GENOMIC DNA]</scope>
    <source>
        <strain evidence="1 2">B035</strain>
    </source>
</reference>
<proteinExistence type="predicted"/>
<dbReference type="Proteomes" id="UP000288758">
    <property type="component" value="Chromosome"/>
</dbReference>
<accession>A0A410RIA4</accession>
<dbReference type="EMBL" id="CP034669">
    <property type="protein sequence ID" value="QAT81660.1"/>
    <property type="molecule type" value="Genomic_DNA"/>
</dbReference>
<dbReference type="AlphaFoldDB" id="A0A410RIA4"/>
<evidence type="ECO:0000313" key="1">
    <source>
        <dbReference type="EMBL" id="QAT81660.1"/>
    </source>
</evidence>
<organism evidence="1 2">
    <name type="scientific">Corallococcus coralloides</name>
    <name type="common">Myxococcus coralloides</name>
    <dbReference type="NCBI Taxonomy" id="184914"/>
    <lineage>
        <taxon>Bacteria</taxon>
        <taxon>Pseudomonadati</taxon>
        <taxon>Myxococcota</taxon>
        <taxon>Myxococcia</taxon>
        <taxon>Myxococcales</taxon>
        <taxon>Cystobacterineae</taxon>
        <taxon>Myxococcaceae</taxon>
        <taxon>Corallococcus</taxon>
    </lineage>
</organism>
<gene>
    <name evidence="1" type="ORF">EJ065_0045</name>
</gene>
<dbReference type="RefSeq" id="WP_128794125.1">
    <property type="nucleotide sequence ID" value="NZ_CP034669.1"/>
</dbReference>